<feature type="region of interest" description="Disordered" evidence="3">
    <location>
        <begin position="29"/>
        <end position="273"/>
    </location>
</feature>
<dbReference type="Proteomes" id="UP001280581">
    <property type="component" value="Unassembled WGS sequence"/>
</dbReference>
<feature type="compositionally biased region" description="Basic and acidic residues" evidence="3">
    <location>
        <begin position="161"/>
        <end position="185"/>
    </location>
</feature>
<dbReference type="GO" id="GO:0019867">
    <property type="term" value="C:outer membrane"/>
    <property type="evidence" value="ECO:0007669"/>
    <property type="project" value="InterPro"/>
</dbReference>
<organism evidence="5 6">
    <name type="scientific">Pseudopithomyces chartarum</name>
    <dbReference type="NCBI Taxonomy" id="1892770"/>
    <lineage>
        <taxon>Eukaryota</taxon>
        <taxon>Fungi</taxon>
        <taxon>Dikarya</taxon>
        <taxon>Ascomycota</taxon>
        <taxon>Pezizomycotina</taxon>
        <taxon>Dothideomycetes</taxon>
        <taxon>Pleosporomycetidae</taxon>
        <taxon>Pleosporales</taxon>
        <taxon>Massarineae</taxon>
        <taxon>Didymosphaeriaceae</taxon>
        <taxon>Pseudopithomyces</taxon>
    </lineage>
</organism>
<evidence type="ECO:0000313" key="5">
    <source>
        <dbReference type="EMBL" id="KAK3215814.1"/>
    </source>
</evidence>
<sequence>MADSYEELVELGFEGVDRFATHFHDPVFGYVSKHKPHSKGKHGSEAHSEQRQRKLPKEEVPAPRRDSPQQQESYQERDLPPHPQWNLPPPPLGPPPTTSFNPAQLPPPGQAQRRQLPRQRSYSEPRGDPHDSKSLPDSTYDSDSNSDDESRPRAMYSPNASDRRRSGGWRDDDRYERTVEEREYYRPNGGVSEQVVVRSRDANRYQGAPVPRAPSPPPDMRYDSRAYNDSWAVRQRPLPQRQRSSSWSPQRRSDRRYESPSRRRRSKSPSQYRGLATVVGALVGGAAGSQVKKNQSGANTIATVGGAIIGGIAAREIEQQYDRRREREEQRAYKRGEGREKRRLEREYNYD</sequence>
<feature type="compositionally biased region" description="Basic and acidic residues" evidence="3">
    <location>
        <begin position="251"/>
        <end position="261"/>
    </location>
</feature>
<dbReference type="Pfam" id="PF05433">
    <property type="entry name" value="Rick_17kDa_Anti"/>
    <property type="match status" value="1"/>
</dbReference>
<evidence type="ECO:0000256" key="3">
    <source>
        <dbReference type="SAM" id="MobiDB-lite"/>
    </source>
</evidence>
<evidence type="ECO:0000259" key="4">
    <source>
        <dbReference type="Pfam" id="PF05433"/>
    </source>
</evidence>
<dbReference type="PANTHER" id="PTHR35603">
    <property type="match status" value="1"/>
</dbReference>
<gene>
    <name evidence="5" type="ORF">GRF29_8g1140038</name>
</gene>
<feature type="compositionally biased region" description="Basic and acidic residues" evidence="3">
    <location>
        <begin position="121"/>
        <end position="134"/>
    </location>
</feature>
<dbReference type="AlphaFoldDB" id="A0AAN6RMD2"/>
<dbReference type="PANTHER" id="PTHR35603:SF2">
    <property type="entry name" value="OUTER MEMBRANE LIPOPROTEIN"/>
    <property type="match status" value="1"/>
</dbReference>
<name>A0AAN6RMD2_9PLEO</name>
<dbReference type="EMBL" id="WVTA01000002">
    <property type="protein sequence ID" value="KAK3215814.1"/>
    <property type="molecule type" value="Genomic_DNA"/>
</dbReference>
<feature type="domain" description="Glycine zipper 2TM" evidence="4">
    <location>
        <begin position="276"/>
        <end position="318"/>
    </location>
</feature>
<keyword evidence="2" id="KW-0472">Membrane</keyword>
<evidence type="ECO:0000256" key="2">
    <source>
        <dbReference type="ARBA" id="ARBA00023136"/>
    </source>
</evidence>
<reference evidence="5 6" key="1">
    <citation type="submission" date="2021-02" db="EMBL/GenBank/DDBJ databases">
        <title>Genome assembly of Pseudopithomyces chartarum.</title>
        <authorList>
            <person name="Jauregui R."/>
            <person name="Singh J."/>
            <person name="Voisey C."/>
        </authorList>
    </citation>
    <scope>NUCLEOTIDE SEQUENCE [LARGE SCALE GENOMIC DNA]</scope>
    <source>
        <strain evidence="5 6">AGR01</strain>
    </source>
</reference>
<comment type="subcellular location">
    <subcellularLocation>
        <location evidence="1">Membrane</location>
    </subcellularLocation>
</comment>
<dbReference type="InterPro" id="IPR051407">
    <property type="entry name" value="Bact_OM_lipoprot/Surf_antigen"/>
</dbReference>
<feature type="compositionally biased region" description="Basic residues" evidence="3">
    <location>
        <begin position="32"/>
        <end position="41"/>
    </location>
</feature>
<proteinExistence type="predicted"/>
<feature type="compositionally biased region" description="Pro residues" evidence="3">
    <location>
        <begin position="81"/>
        <end position="97"/>
    </location>
</feature>
<feature type="compositionally biased region" description="Basic and acidic residues" evidence="3">
    <location>
        <begin position="42"/>
        <end position="67"/>
    </location>
</feature>
<feature type="region of interest" description="Disordered" evidence="3">
    <location>
        <begin position="321"/>
        <end position="351"/>
    </location>
</feature>
<protein>
    <recommendedName>
        <fullName evidence="4">Glycine zipper 2TM domain-containing protein</fullName>
    </recommendedName>
</protein>
<evidence type="ECO:0000313" key="6">
    <source>
        <dbReference type="Proteomes" id="UP001280581"/>
    </source>
</evidence>
<dbReference type="InterPro" id="IPR008816">
    <property type="entry name" value="Gly_zipper_2TM_dom"/>
</dbReference>
<accession>A0AAN6RMD2</accession>
<comment type="caution">
    <text evidence="5">The sequence shown here is derived from an EMBL/GenBank/DDBJ whole genome shotgun (WGS) entry which is preliminary data.</text>
</comment>
<feature type="compositionally biased region" description="Low complexity" evidence="3">
    <location>
        <begin position="234"/>
        <end position="250"/>
    </location>
</feature>
<evidence type="ECO:0000256" key="1">
    <source>
        <dbReference type="ARBA" id="ARBA00004370"/>
    </source>
</evidence>
<keyword evidence="6" id="KW-1185">Reference proteome</keyword>